<reference evidence="2" key="1">
    <citation type="submission" date="2019-10" db="EMBL/GenBank/DDBJ databases">
        <authorList>
            <consortium name="DOE Joint Genome Institute"/>
            <person name="Kuo A."/>
            <person name="Miyauchi S."/>
            <person name="Kiss E."/>
            <person name="Drula E."/>
            <person name="Kohler A."/>
            <person name="Sanchez-Garcia M."/>
            <person name="Andreopoulos B."/>
            <person name="Barry K.W."/>
            <person name="Bonito G."/>
            <person name="Buee M."/>
            <person name="Carver A."/>
            <person name="Chen C."/>
            <person name="Cichocki N."/>
            <person name="Clum A."/>
            <person name="Culley D."/>
            <person name="Crous P.W."/>
            <person name="Fauchery L."/>
            <person name="Girlanda M."/>
            <person name="Hayes R."/>
            <person name="Keri Z."/>
            <person name="LaButti K."/>
            <person name="Lipzen A."/>
            <person name="Lombard V."/>
            <person name="Magnuson J."/>
            <person name="Maillard F."/>
            <person name="Morin E."/>
            <person name="Murat C."/>
            <person name="Nolan M."/>
            <person name="Ohm R."/>
            <person name="Pangilinan J."/>
            <person name="Pereira M."/>
            <person name="Perotto S."/>
            <person name="Peter M."/>
            <person name="Riley R."/>
            <person name="Sitrit Y."/>
            <person name="Stielow B."/>
            <person name="Szollosi G."/>
            <person name="Zifcakova L."/>
            <person name="Stursova M."/>
            <person name="Spatafora J.W."/>
            <person name="Tedersoo L."/>
            <person name="Vaario L.-M."/>
            <person name="Yamada A."/>
            <person name="Yan M."/>
            <person name="Wang P."/>
            <person name="Xu J."/>
            <person name="Bruns T."/>
            <person name="Baldrian P."/>
            <person name="Vilgalys R."/>
            <person name="Henrissat B."/>
            <person name="Grigoriev I.V."/>
            <person name="Hibbett D."/>
            <person name="Nagy L.G."/>
            <person name="Martin F.M."/>
        </authorList>
    </citation>
    <scope>NUCLEOTIDE SEQUENCE</scope>
    <source>
        <strain evidence="2">BED1</strain>
    </source>
</reference>
<dbReference type="AlphaFoldDB" id="A0AAD4BDW3"/>
<keyword evidence="3" id="KW-1185">Reference proteome</keyword>
<name>A0AAD4BDW3_BOLED</name>
<reference evidence="2" key="2">
    <citation type="journal article" date="2020" name="Nat. Commun.">
        <title>Large-scale genome sequencing of mycorrhizal fungi provides insights into the early evolution of symbiotic traits.</title>
        <authorList>
            <person name="Miyauchi S."/>
            <person name="Kiss E."/>
            <person name="Kuo A."/>
            <person name="Drula E."/>
            <person name="Kohler A."/>
            <person name="Sanchez-Garcia M."/>
            <person name="Morin E."/>
            <person name="Andreopoulos B."/>
            <person name="Barry K.W."/>
            <person name="Bonito G."/>
            <person name="Buee M."/>
            <person name="Carver A."/>
            <person name="Chen C."/>
            <person name="Cichocki N."/>
            <person name="Clum A."/>
            <person name="Culley D."/>
            <person name="Crous P.W."/>
            <person name="Fauchery L."/>
            <person name="Girlanda M."/>
            <person name="Hayes R.D."/>
            <person name="Keri Z."/>
            <person name="LaButti K."/>
            <person name="Lipzen A."/>
            <person name="Lombard V."/>
            <person name="Magnuson J."/>
            <person name="Maillard F."/>
            <person name="Murat C."/>
            <person name="Nolan M."/>
            <person name="Ohm R.A."/>
            <person name="Pangilinan J."/>
            <person name="Pereira M.F."/>
            <person name="Perotto S."/>
            <person name="Peter M."/>
            <person name="Pfister S."/>
            <person name="Riley R."/>
            <person name="Sitrit Y."/>
            <person name="Stielow J.B."/>
            <person name="Szollosi G."/>
            <person name="Zifcakova L."/>
            <person name="Stursova M."/>
            <person name="Spatafora J.W."/>
            <person name="Tedersoo L."/>
            <person name="Vaario L.M."/>
            <person name="Yamada A."/>
            <person name="Yan M."/>
            <person name="Wang P."/>
            <person name="Xu J."/>
            <person name="Bruns T."/>
            <person name="Baldrian P."/>
            <person name="Vilgalys R."/>
            <person name="Dunand C."/>
            <person name="Henrissat B."/>
            <person name="Grigoriev I.V."/>
            <person name="Hibbett D."/>
            <person name="Nagy L.G."/>
            <person name="Martin F.M."/>
        </authorList>
    </citation>
    <scope>NUCLEOTIDE SEQUENCE</scope>
    <source>
        <strain evidence="2">BED1</strain>
    </source>
</reference>
<comment type="caution">
    <text evidence="2">The sequence shown here is derived from an EMBL/GenBank/DDBJ whole genome shotgun (WGS) entry which is preliminary data.</text>
</comment>
<protein>
    <submittedName>
        <fullName evidence="2">Uncharacterized protein</fullName>
    </submittedName>
</protein>
<feature type="region of interest" description="Disordered" evidence="1">
    <location>
        <begin position="105"/>
        <end position="124"/>
    </location>
</feature>
<feature type="compositionally biased region" description="Acidic residues" evidence="1">
    <location>
        <begin position="111"/>
        <end position="121"/>
    </location>
</feature>
<evidence type="ECO:0000256" key="1">
    <source>
        <dbReference type="SAM" id="MobiDB-lite"/>
    </source>
</evidence>
<accession>A0AAD4BDW3</accession>
<dbReference type="EMBL" id="WHUW01000129">
    <property type="protein sequence ID" value="KAF8422295.1"/>
    <property type="molecule type" value="Genomic_DNA"/>
</dbReference>
<evidence type="ECO:0000313" key="2">
    <source>
        <dbReference type="EMBL" id="KAF8422295.1"/>
    </source>
</evidence>
<evidence type="ECO:0000313" key="3">
    <source>
        <dbReference type="Proteomes" id="UP001194468"/>
    </source>
</evidence>
<sequence length="137" mass="14796">MASHRWDTGSAGSAGSARSNMASLLMNVKVDIPAVGDPPPCSISIHPSNPELGHQLLYSVAGNNEDLPLIEGLEDLHEKEGYFGGIANGLGLQQEHLRELDRFLDEKPDHEEDDIDEDNDIDAGPSVWVAHPAVTLH</sequence>
<gene>
    <name evidence="2" type="ORF">L210DRAFT_990031</name>
</gene>
<organism evidence="2 3">
    <name type="scientific">Boletus edulis BED1</name>
    <dbReference type="NCBI Taxonomy" id="1328754"/>
    <lineage>
        <taxon>Eukaryota</taxon>
        <taxon>Fungi</taxon>
        <taxon>Dikarya</taxon>
        <taxon>Basidiomycota</taxon>
        <taxon>Agaricomycotina</taxon>
        <taxon>Agaricomycetes</taxon>
        <taxon>Agaricomycetidae</taxon>
        <taxon>Boletales</taxon>
        <taxon>Boletineae</taxon>
        <taxon>Boletaceae</taxon>
        <taxon>Boletoideae</taxon>
        <taxon>Boletus</taxon>
    </lineage>
</organism>
<proteinExistence type="predicted"/>
<dbReference type="Proteomes" id="UP001194468">
    <property type="component" value="Unassembled WGS sequence"/>
</dbReference>